<name>R7VEG3_CAPTE</name>
<dbReference type="EMBL" id="KB294381">
    <property type="protein sequence ID" value="ELU14661.1"/>
    <property type="molecule type" value="Genomic_DNA"/>
</dbReference>
<feature type="region of interest" description="Disordered" evidence="1">
    <location>
        <begin position="175"/>
        <end position="204"/>
    </location>
</feature>
<evidence type="ECO:0000313" key="3">
    <source>
        <dbReference type="EnsemblMetazoa" id="CapteP219886"/>
    </source>
</evidence>
<feature type="compositionally biased region" description="Basic and acidic residues" evidence="1">
    <location>
        <begin position="180"/>
        <end position="189"/>
    </location>
</feature>
<protein>
    <submittedName>
        <fullName evidence="2 3">Uncharacterized protein</fullName>
    </submittedName>
</protein>
<dbReference type="AlphaFoldDB" id="R7VEG3"/>
<dbReference type="PANTHER" id="PTHR33480">
    <property type="entry name" value="SET DOMAIN-CONTAINING PROTEIN-RELATED"/>
    <property type="match status" value="1"/>
</dbReference>
<keyword evidence="4" id="KW-1185">Reference proteome</keyword>
<sequence length="322" mass="37662">MADSYIVNTYDVVSKHPEEREEEISEGMNLPDIHHFHHLWIRAVSEIKTLPVYQHWCIDATIRHNVGVLEKNPYLFPNTELSEFHCVGWDTINGLCTEAGITNASLLTASKQRHRVSTKYAEMELSNKERELFFSHMGHTKAVNEGTYQYPLAIQELASVGKHLAAFDGEFNQEVTAGPERSEGIVREETMEEEDDGKEDVRKETMEEKTSVMMELIEEEDENEVSRRDMVEQNIKKTRSKKGKRSYFRWTVDQTQQVKKRFHKWISKTEGNQLPSMTEVEGFMEETSFNCSYLQMRTKILNEQKKSQKRANKIWKEFNNKN</sequence>
<accession>R7VEG3</accession>
<organism evidence="2">
    <name type="scientific">Capitella teleta</name>
    <name type="common">Polychaete worm</name>
    <dbReference type="NCBI Taxonomy" id="283909"/>
    <lineage>
        <taxon>Eukaryota</taxon>
        <taxon>Metazoa</taxon>
        <taxon>Spiralia</taxon>
        <taxon>Lophotrochozoa</taxon>
        <taxon>Annelida</taxon>
        <taxon>Polychaeta</taxon>
        <taxon>Sedentaria</taxon>
        <taxon>Scolecida</taxon>
        <taxon>Capitellidae</taxon>
        <taxon>Capitella</taxon>
    </lineage>
</organism>
<dbReference type="HOGENOM" id="CLU_863937_0_0_1"/>
<dbReference type="OrthoDB" id="10066064at2759"/>
<evidence type="ECO:0000256" key="1">
    <source>
        <dbReference type="SAM" id="MobiDB-lite"/>
    </source>
</evidence>
<gene>
    <name evidence="2" type="ORF">CAPTEDRAFT_219886</name>
</gene>
<proteinExistence type="predicted"/>
<reference evidence="2 4" key="2">
    <citation type="journal article" date="2013" name="Nature">
        <title>Insights into bilaterian evolution from three spiralian genomes.</title>
        <authorList>
            <person name="Simakov O."/>
            <person name="Marletaz F."/>
            <person name="Cho S.J."/>
            <person name="Edsinger-Gonzales E."/>
            <person name="Havlak P."/>
            <person name="Hellsten U."/>
            <person name="Kuo D.H."/>
            <person name="Larsson T."/>
            <person name="Lv J."/>
            <person name="Arendt D."/>
            <person name="Savage R."/>
            <person name="Osoegawa K."/>
            <person name="de Jong P."/>
            <person name="Grimwood J."/>
            <person name="Chapman J.A."/>
            <person name="Shapiro H."/>
            <person name="Aerts A."/>
            <person name="Otillar R.P."/>
            <person name="Terry A.Y."/>
            <person name="Boore J.L."/>
            <person name="Grigoriev I.V."/>
            <person name="Lindberg D.R."/>
            <person name="Seaver E.C."/>
            <person name="Weisblat D.A."/>
            <person name="Putnam N.H."/>
            <person name="Rokhsar D.S."/>
        </authorList>
    </citation>
    <scope>NUCLEOTIDE SEQUENCE</scope>
    <source>
        <strain evidence="2 4">I ESC-2004</strain>
    </source>
</reference>
<dbReference type="OMA" id="VDATENC"/>
<evidence type="ECO:0000313" key="2">
    <source>
        <dbReference type="EMBL" id="ELU14661.1"/>
    </source>
</evidence>
<dbReference type="PANTHER" id="PTHR33480:SF1">
    <property type="entry name" value="TYR RECOMBINASE DOMAIN-CONTAINING PROTEIN"/>
    <property type="match status" value="1"/>
</dbReference>
<dbReference type="EnsemblMetazoa" id="CapteT219886">
    <property type="protein sequence ID" value="CapteP219886"/>
    <property type="gene ID" value="CapteG219886"/>
</dbReference>
<dbReference type="Proteomes" id="UP000014760">
    <property type="component" value="Unassembled WGS sequence"/>
</dbReference>
<dbReference type="EMBL" id="AMQN01038569">
    <property type="status" value="NOT_ANNOTATED_CDS"/>
    <property type="molecule type" value="Genomic_DNA"/>
</dbReference>
<reference evidence="3" key="3">
    <citation type="submission" date="2015-06" db="UniProtKB">
        <authorList>
            <consortium name="EnsemblMetazoa"/>
        </authorList>
    </citation>
    <scope>IDENTIFICATION</scope>
</reference>
<reference evidence="4" key="1">
    <citation type="submission" date="2012-12" db="EMBL/GenBank/DDBJ databases">
        <authorList>
            <person name="Hellsten U."/>
            <person name="Grimwood J."/>
            <person name="Chapman J.A."/>
            <person name="Shapiro H."/>
            <person name="Aerts A."/>
            <person name="Otillar R.P."/>
            <person name="Terry A.Y."/>
            <person name="Boore J.L."/>
            <person name="Simakov O."/>
            <person name="Marletaz F."/>
            <person name="Cho S.-J."/>
            <person name="Edsinger-Gonzales E."/>
            <person name="Havlak P."/>
            <person name="Kuo D.-H."/>
            <person name="Larsson T."/>
            <person name="Lv J."/>
            <person name="Arendt D."/>
            <person name="Savage R."/>
            <person name="Osoegawa K."/>
            <person name="de Jong P."/>
            <person name="Lindberg D.R."/>
            <person name="Seaver E.C."/>
            <person name="Weisblat D.A."/>
            <person name="Putnam N.H."/>
            <person name="Grigoriev I.V."/>
            <person name="Rokhsar D.S."/>
        </authorList>
    </citation>
    <scope>NUCLEOTIDE SEQUENCE</scope>
    <source>
        <strain evidence="4">I ESC-2004</strain>
    </source>
</reference>
<evidence type="ECO:0000313" key="4">
    <source>
        <dbReference type="Proteomes" id="UP000014760"/>
    </source>
</evidence>